<dbReference type="RefSeq" id="WP_342591550.1">
    <property type="nucleotide sequence ID" value="NZ_JAGGLD010000001.1"/>
</dbReference>
<sequence>MKVKTTMNRAALKKLDAATIEALVQVVAGAENSILSEVATAQVVPKQTGELERSGHVDDSKAKRGKVKLVYDTPYARRQYWHPEYNFRQDKNANAKGKWLEDWEKSNFIQKAFQKLLKKFSGGYIK</sequence>
<organism evidence="1 2">
    <name type="scientific">Paenibacillus shirakamiensis</name>
    <dbReference type="NCBI Taxonomy" id="1265935"/>
    <lineage>
        <taxon>Bacteria</taxon>
        <taxon>Bacillati</taxon>
        <taxon>Bacillota</taxon>
        <taxon>Bacilli</taxon>
        <taxon>Bacillales</taxon>
        <taxon>Paenibacillaceae</taxon>
        <taxon>Paenibacillus</taxon>
    </lineage>
</organism>
<protein>
    <recommendedName>
        <fullName evidence="3">HK97 gp10 family phage protein</fullName>
    </recommendedName>
</protein>
<gene>
    <name evidence="1" type="ORF">J2Z69_000773</name>
</gene>
<dbReference type="EMBL" id="JAGGLD010000001">
    <property type="protein sequence ID" value="MBP1999754.1"/>
    <property type="molecule type" value="Genomic_DNA"/>
</dbReference>
<evidence type="ECO:0008006" key="3">
    <source>
        <dbReference type="Google" id="ProtNLM"/>
    </source>
</evidence>
<evidence type="ECO:0000313" key="1">
    <source>
        <dbReference type="EMBL" id="MBP1999754.1"/>
    </source>
</evidence>
<keyword evidence="2" id="KW-1185">Reference proteome</keyword>
<name>A0ABS4JGR3_9BACL</name>
<accession>A0ABS4JGR3</accession>
<dbReference type="Proteomes" id="UP001519288">
    <property type="component" value="Unassembled WGS sequence"/>
</dbReference>
<evidence type="ECO:0000313" key="2">
    <source>
        <dbReference type="Proteomes" id="UP001519288"/>
    </source>
</evidence>
<reference evidence="1 2" key="1">
    <citation type="submission" date="2021-03" db="EMBL/GenBank/DDBJ databases">
        <title>Genomic Encyclopedia of Type Strains, Phase IV (KMG-IV): sequencing the most valuable type-strain genomes for metagenomic binning, comparative biology and taxonomic classification.</title>
        <authorList>
            <person name="Goeker M."/>
        </authorList>
    </citation>
    <scope>NUCLEOTIDE SEQUENCE [LARGE SCALE GENOMIC DNA]</scope>
    <source>
        <strain evidence="1 2">DSM 26806</strain>
    </source>
</reference>
<comment type="caution">
    <text evidence="1">The sequence shown here is derived from an EMBL/GenBank/DDBJ whole genome shotgun (WGS) entry which is preliminary data.</text>
</comment>
<proteinExistence type="predicted"/>